<protein>
    <recommendedName>
        <fullName evidence="2">Phage tail lysozyme domain-containing protein</fullName>
    </recommendedName>
</protein>
<dbReference type="EMBL" id="MCFG01000228">
    <property type="protein sequence ID" value="ORX77950.1"/>
    <property type="molecule type" value="Genomic_DNA"/>
</dbReference>
<dbReference type="AlphaFoldDB" id="A0A1Y1WWQ1"/>
<reference evidence="3 4" key="1">
    <citation type="submission" date="2016-08" db="EMBL/GenBank/DDBJ databases">
        <title>A Parts List for Fungal Cellulosomes Revealed by Comparative Genomics.</title>
        <authorList>
            <consortium name="DOE Joint Genome Institute"/>
            <person name="Haitjema C.H."/>
            <person name="Gilmore S.P."/>
            <person name="Henske J.K."/>
            <person name="Solomon K.V."/>
            <person name="De Groot R."/>
            <person name="Kuo A."/>
            <person name="Mondo S.J."/>
            <person name="Salamov A.A."/>
            <person name="Labutti K."/>
            <person name="Zhao Z."/>
            <person name="Chiniquy J."/>
            <person name="Barry K."/>
            <person name="Brewer H.M."/>
            <person name="Purvine S.O."/>
            <person name="Wright A.T."/>
            <person name="Boxma B."/>
            <person name="Van Alen T."/>
            <person name="Hackstein J.H."/>
            <person name="Baker S.E."/>
            <person name="Grigoriev I.V."/>
            <person name="O'Malley M.A."/>
        </authorList>
    </citation>
    <scope>NUCLEOTIDE SEQUENCE [LARGE SCALE GENOMIC DNA]</scope>
    <source>
        <strain evidence="3 4">S4</strain>
    </source>
</reference>
<organism evidence="3 4">
    <name type="scientific">Anaeromyces robustus</name>
    <dbReference type="NCBI Taxonomy" id="1754192"/>
    <lineage>
        <taxon>Eukaryota</taxon>
        <taxon>Fungi</taxon>
        <taxon>Fungi incertae sedis</taxon>
        <taxon>Chytridiomycota</taxon>
        <taxon>Chytridiomycota incertae sedis</taxon>
        <taxon>Neocallimastigomycetes</taxon>
        <taxon>Neocallimastigales</taxon>
        <taxon>Neocallimastigaceae</taxon>
        <taxon>Anaeromyces</taxon>
    </lineage>
</organism>
<evidence type="ECO:0000313" key="4">
    <source>
        <dbReference type="Proteomes" id="UP000193944"/>
    </source>
</evidence>
<gene>
    <name evidence="3" type="ORF">BCR32DRAFT_282718</name>
</gene>
<dbReference type="InterPro" id="IPR041219">
    <property type="entry name" value="Phage_lysozyme2"/>
</dbReference>
<accession>A0A1Y1WWQ1</accession>
<dbReference type="Proteomes" id="UP000193944">
    <property type="component" value="Unassembled WGS sequence"/>
</dbReference>
<feature type="chain" id="PRO_5013322266" description="Phage tail lysozyme domain-containing protein" evidence="1">
    <location>
        <begin position="21"/>
        <end position="1091"/>
    </location>
</feature>
<feature type="signal peptide" evidence="1">
    <location>
        <begin position="1"/>
        <end position="20"/>
    </location>
</feature>
<sequence length="1091" mass="116076">MHFNSKLILLVAATLPSTLAAVNGRCSGRSGICIATGTCNRYGGTYYSGKCPNDANDIRCCDNIPCKADDGRPGNCIFADQCSGDKISGKCPGGSDFKCCVSKKQDPIGTSCSYDGLSGTCQYDNNCSGGFTVSGQCPGASNIKCCIPKRQCSDGRSSGSCLPTNQCSTGYTVSNQCPGGSTIKCCLPKPDPIGTACSYDGLSGTCQYDNNCSGGFTVSGQCPGASNIKCCIPKKQCSDGRSSGSCLPTNQCNTGYTVSNQCPGGSTIKCCLPKPDPIGTACSYDGLSGTCQYDNNCSGGFTVSGQCPGASNIKCCIPKKQCSDGRSSGSCIPKDQCSTGNTVSNQCPGGNSIKCCLPKQEQNPNNIIGTKCTYDKLDGTCQYDNNCGGNSFTVSGQCPGPSNIKCCIPKKQCSDGKGASGVCIPTDQCSTGNTVSNQCPGGNSIKCCLSNNNNTSDNRCPNAGGQCMNPDTCRSQGGTVLDNLCPGKNDNKCCVPNNNTTDTRCPSAGGQCMNPDTCRSQGGTVLDNLCPGKNDNKCCVRNNQNGNGNCTKFGGQCMNPNSCNGKVQDGLCPGDNSNKCCIPSGTSCTDVKGQCMRTSNCGGTVLKGLCPGDDNNRCCVQDGSNSNPITTPGNNQANPDDFVCLVLGGQCMNQNSCNGKVQTGLCSGGNDRKCCLPPGTTCQGVGGQCGDPDRCRNLGGGVVRRSIEGGGIILDGLCPGNNRNKCCVPLSTLGTNPTNDTPSNNNKKCTIVRQGDKEVINCFVPLNYHGSGNGIDNISEKCKKYYIKDLEAKLEDGTAKRIWHFFMGKINNKHGVAGLMGNLFIESQFNPKRVQYSYDKKAIEQIINRIKKMNIGETIENNMSREEFEDMYARITNSGKYYNVEKSGDKGFIDDENGYGLGQWTVESRKQDLYDYIKKGEISLRKKKGCEDEDGKKIDCVPITSYGNINSNIGDFQLQLEFIWTELTRTDYEGTNEKFNQIVTPYLKKATSYEDATERVVKYFGPSKPNSEGRVCSSEIFYKIYNDDVDCNPSIGNYPNGYSCGPEVDGKLVGTCYSKCEGKLIFNKYDGPCCSDGICCISFDDFHKILW</sequence>
<dbReference type="PANTHER" id="PTHR31698">
    <property type="entry name" value="LYSOZYME G FAMILY MEMBER"/>
    <property type="match status" value="1"/>
</dbReference>
<dbReference type="PANTHER" id="PTHR31698:SF8">
    <property type="entry name" value="LYSOZYME G-RELATED"/>
    <property type="match status" value="1"/>
</dbReference>
<feature type="domain" description="Phage tail lysozyme" evidence="2">
    <location>
        <begin position="798"/>
        <end position="1014"/>
    </location>
</feature>
<dbReference type="Pfam" id="PF18013">
    <property type="entry name" value="Phage_lysozyme2"/>
    <property type="match status" value="1"/>
</dbReference>
<comment type="caution">
    <text evidence="3">The sequence shown here is derived from an EMBL/GenBank/DDBJ whole genome shotgun (WGS) entry which is preliminary data.</text>
</comment>
<name>A0A1Y1WWQ1_9FUNG</name>
<proteinExistence type="predicted"/>
<evidence type="ECO:0000313" key="3">
    <source>
        <dbReference type="EMBL" id="ORX77950.1"/>
    </source>
</evidence>
<reference evidence="3 4" key="2">
    <citation type="submission" date="2016-08" db="EMBL/GenBank/DDBJ databases">
        <title>Pervasive Adenine N6-methylation of Active Genes in Fungi.</title>
        <authorList>
            <consortium name="DOE Joint Genome Institute"/>
            <person name="Mondo S.J."/>
            <person name="Dannebaum R.O."/>
            <person name="Kuo R.C."/>
            <person name="Labutti K."/>
            <person name="Haridas S."/>
            <person name="Kuo A."/>
            <person name="Salamov A."/>
            <person name="Ahrendt S.R."/>
            <person name="Lipzen A."/>
            <person name="Sullivan W."/>
            <person name="Andreopoulos W.B."/>
            <person name="Clum A."/>
            <person name="Lindquist E."/>
            <person name="Daum C."/>
            <person name="Ramamoorthy G.K."/>
            <person name="Gryganskyi A."/>
            <person name="Culley D."/>
            <person name="Magnuson J.K."/>
            <person name="James T.Y."/>
            <person name="O'Malley M.A."/>
            <person name="Stajich J.E."/>
            <person name="Spatafora J.W."/>
            <person name="Visel A."/>
            <person name="Grigoriev I.V."/>
        </authorList>
    </citation>
    <scope>NUCLEOTIDE SEQUENCE [LARGE SCALE GENOMIC DNA]</scope>
    <source>
        <strain evidence="3 4">S4</strain>
    </source>
</reference>
<dbReference type="OrthoDB" id="2251794at2759"/>
<keyword evidence="1" id="KW-0732">Signal</keyword>
<evidence type="ECO:0000259" key="2">
    <source>
        <dbReference type="Pfam" id="PF18013"/>
    </source>
</evidence>
<dbReference type="Gene3D" id="1.10.530.10">
    <property type="match status" value="1"/>
</dbReference>
<keyword evidence="4" id="KW-1185">Reference proteome</keyword>
<evidence type="ECO:0000256" key="1">
    <source>
        <dbReference type="SAM" id="SignalP"/>
    </source>
</evidence>